<evidence type="ECO:0000313" key="1">
    <source>
        <dbReference type="Proteomes" id="UP000887572"/>
    </source>
</evidence>
<protein>
    <submittedName>
        <fullName evidence="2">Uncharacterized protein</fullName>
    </submittedName>
</protein>
<evidence type="ECO:0000313" key="2">
    <source>
        <dbReference type="WBParaSite" id="Gr19_v10_g14542.t1"/>
    </source>
</evidence>
<sequence length="99" mass="11205">MTRHAKNATAATVYTYHERRRPATERFTNDLESWLRSRTATNVRSPHNELTNTSRCVYLKTSNCVVSSWQCMAVAEPDIIELKRGGTGYAATNKLDAKL</sequence>
<proteinExistence type="predicted"/>
<organism evidence="1 2">
    <name type="scientific">Globodera rostochiensis</name>
    <name type="common">Golden nematode worm</name>
    <name type="synonym">Heterodera rostochiensis</name>
    <dbReference type="NCBI Taxonomy" id="31243"/>
    <lineage>
        <taxon>Eukaryota</taxon>
        <taxon>Metazoa</taxon>
        <taxon>Ecdysozoa</taxon>
        <taxon>Nematoda</taxon>
        <taxon>Chromadorea</taxon>
        <taxon>Rhabditida</taxon>
        <taxon>Tylenchina</taxon>
        <taxon>Tylenchomorpha</taxon>
        <taxon>Tylenchoidea</taxon>
        <taxon>Heteroderidae</taxon>
        <taxon>Heteroderinae</taxon>
        <taxon>Globodera</taxon>
    </lineage>
</organism>
<name>A0A914H9L7_GLORO</name>
<reference evidence="2" key="1">
    <citation type="submission" date="2022-11" db="UniProtKB">
        <authorList>
            <consortium name="WormBaseParasite"/>
        </authorList>
    </citation>
    <scope>IDENTIFICATION</scope>
</reference>
<dbReference type="Proteomes" id="UP000887572">
    <property type="component" value="Unplaced"/>
</dbReference>
<accession>A0A914H9L7</accession>
<keyword evidence="1" id="KW-1185">Reference proteome</keyword>
<dbReference type="AlphaFoldDB" id="A0A914H9L7"/>
<dbReference type="WBParaSite" id="Gr19_v10_g14542.t1">
    <property type="protein sequence ID" value="Gr19_v10_g14542.t1"/>
    <property type="gene ID" value="Gr19_v10_g14542"/>
</dbReference>